<accession>A0AA41U2Z8</accession>
<sequence>MAPGPPGLRLTAGTPRVYAYVGPPEIAAAAAESGAAPGQPIVSSGDLAAWLTARDRAEHSEPFTYAVTEDGILRLAPRRSEHVACAAGRPVLAAGEIGFAVRSGRWVVDEVSNLSTGYCPEPSCWDVLSVVLDRIGVPHPAELTYAIVFRRCAACAERNVVRDGDFTCAVCDAALPAAWNFG</sequence>
<protein>
    <submittedName>
        <fullName evidence="1">Uncharacterized protein</fullName>
    </submittedName>
</protein>
<proteinExistence type="predicted"/>
<evidence type="ECO:0000313" key="2">
    <source>
        <dbReference type="Proteomes" id="UP001165378"/>
    </source>
</evidence>
<evidence type="ECO:0000313" key="1">
    <source>
        <dbReference type="EMBL" id="MCF2527594.1"/>
    </source>
</evidence>
<dbReference type="Proteomes" id="UP001165378">
    <property type="component" value="Unassembled WGS sequence"/>
</dbReference>
<gene>
    <name evidence="1" type="ORF">LZ495_10255</name>
</gene>
<dbReference type="AlphaFoldDB" id="A0AA41U2Z8"/>
<comment type="caution">
    <text evidence="1">The sequence shown here is derived from an EMBL/GenBank/DDBJ whole genome shotgun (WGS) entry which is preliminary data.</text>
</comment>
<name>A0AA41U2Z8_9ACTN</name>
<reference evidence="1" key="1">
    <citation type="submission" date="2022-01" db="EMBL/GenBank/DDBJ databases">
        <title>Genome-Based Taxonomic Classification of the Phylum Actinobacteria.</title>
        <authorList>
            <person name="Gao Y."/>
        </authorList>
    </citation>
    <scope>NUCLEOTIDE SEQUENCE</scope>
    <source>
        <strain evidence="1">KLBMP 8922</strain>
    </source>
</reference>
<organism evidence="1 2">
    <name type="scientific">Yinghuangia soli</name>
    <dbReference type="NCBI Taxonomy" id="2908204"/>
    <lineage>
        <taxon>Bacteria</taxon>
        <taxon>Bacillati</taxon>
        <taxon>Actinomycetota</taxon>
        <taxon>Actinomycetes</taxon>
        <taxon>Kitasatosporales</taxon>
        <taxon>Streptomycetaceae</taxon>
        <taxon>Yinghuangia</taxon>
    </lineage>
</organism>
<keyword evidence="2" id="KW-1185">Reference proteome</keyword>
<dbReference type="RefSeq" id="WP_235051754.1">
    <property type="nucleotide sequence ID" value="NZ_JAKFHA010000004.1"/>
</dbReference>
<dbReference type="EMBL" id="JAKFHA010000004">
    <property type="protein sequence ID" value="MCF2527594.1"/>
    <property type="molecule type" value="Genomic_DNA"/>
</dbReference>